<reference evidence="1 2" key="1">
    <citation type="submission" date="2020-06" db="EMBL/GenBank/DDBJ databases">
        <authorList>
            <person name="Li R."/>
            <person name="Bekaert M."/>
        </authorList>
    </citation>
    <scope>NUCLEOTIDE SEQUENCE [LARGE SCALE GENOMIC DNA]</scope>
    <source>
        <strain evidence="2">wild</strain>
    </source>
</reference>
<proteinExistence type="predicted"/>
<gene>
    <name evidence="1" type="ORF">MCOR_15729</name>
</gene>
<protein>
    <submittedName>
        <fullName evidence="1">Uncharacterized protein</fullName>
    </submittedName>
</protein>
<dbReference type="OrthoDB" id="10030726at2759"/>
<sequence length="180" mass="20214">MSDIGFDTVSVKPTPSNEDITELIPKHLQDLYVRTIKGMTPSENALSRIPNHQDPCSHYSSEIPLNSLPCGGCKYSTRAKSQWQTFEEDVDFVVPLTARSVSCTSPVGIMRLTIRYIRSVNPDSNMSIMGMPTSYSRDDLRQLQNQDKHLSTIIGWLTLIHTPSKQELQMQSRSQTSLAV</sequence>
<evidence type="ECO:0000313" key="1">
    <source>
        <dbReference type="EMBL" id="CAC5379691.1"/>
    </source>
</evidence>
<dbReference type="Proteomes" id="UP000507470">
    <property type="component" value="Unassembled WGS sequence"/>
</dbReference>
<name>A0A6J8B891_MYTCO</name>
<dbReference type="AlphaFoldDB" id="A0A6J8B891"/>
<keyword evidence="2" id="KW-1185">Reference proteome</keyword>
<accession>A0A6J8B891</accession>
<dbReference type="EMBL" id="CACVKT020002746">
    <property type="protein sequence ID" value="CAC5379691.1"/>
    <property type="molecule type" value="Genomic_DNA"/>
</dbReference>
<organism evidence="1 2">
    <name type="scientific">Mytilus coruscus</name>
    <name type="common">Sea mussel</name>
    <dbReference type="NCBI Taxonomy" id="42192"/>
    <lineage>
        <taxon>Eukaryota</taxon>
        <taxon>Metazoa</taxon>
        <taxon>Spiralia</taxon>
        <taxon>Lophotrochozoa</taxon>
        <taxon>Mollusca</taxon>
        <taxon>Bivalvia</taxon>
        <taxon>Autobranchia</taxon>
        <taxon>Pteriomorphia</taxon>
        <taxon>Mytilida</taxon>
        <taxon>Mytiloidea</taxon>
        <taxon>Mytilidae</taxon>
        <taxon>Mytilinae</taxon>
        <taxon>Mytilus</taxon>
    </lineage>
</organism>
<evidence type="ECO:0000313" key="2">
    <source>
        <dbReference type="Proteomes" id="UP000507470"/>
    </source>
</evidence>